<evidence type="ECO:0000313" key="4">
    <source>
        <dbReference type="Proteomes" id="UP000078550"/>
    </source>
</evidence>
<feature type="transmembrane region" description="Helical" evidence="1">
    <location>
        <begin position="52"/>
        <end position="72"/>
    </location>
</feature>
<dbReference type="AlphaFoldDB" id="A0A1A8YK09"/>
<gene>
    <name evidence="2" type="ORF">POVWA1_008380</name>
    <name evidence="3" type="ORF">POVWA2_008380</name>
</gene>
<dbReference type="Proteomes" id="UP000078555">
    <property type="component" value="Unassembled WGS sequence"/>
</dbReference>
<dbReference type="EMBL" id="FLRE01000031">
    <property type="protein sequence ID" value="SBT32218.1"/>
    <property type="molecule type" value="Genomic_DNA"/>
</dbReference>
<organism evidence="2 5">
    <name type="scientific">Plasmodium ovale wallikeri</name>
    <dbReference type="NCBI Taxonomy" id="864142"/>
    <lineage>
        <taxon>Eukaryota</taxon>
        <taxon>Sar</taxon>
        <taxon>Alveolata</taxon>
        <taxon>Apicomplexa</taxon>
        <taxon>Aconoidasida</taxon>
        <taxon>Haemosporida</taxon>
        <taxon>Plasmodiidae</taxon>
        <taxon>Plasmodium</taxon>
        <taxon>Plasmodium (Plasmodium)</taxon>
    </lineage>
</organism>
<keyword evidence="1" id="KW-0812">Transmembrane</keyword>
<evidence type="ECO:0000256" key="1">
    <source>
        <dbReference type="SAM" id="Phobius"/>
    </source>
</evidence>
<proteinExistence type="predicted"/>
<protein>
    <submittedName>
        <fullName evidence="2">GDP-fucose transporter, putative</fullName>
    </submittedName>
</protein>
<dbReference type="Proteomes" id="UP000078550">
    <property type="component" value="Unassembled WGS sequence"/>
</dbReference>
<keyword evidence="5" id="KW-1185">Reference proteome</keyword>
<reference evidence="2" key="1">
    <citation type="submission" date="2016-05" db="EMBL/GenBank/DDBJ databases">
        <authorList>
            <person name="Lavstsen T."/>
            <person name="Jespersen J.S."/>
        </authorList>
    </citation>
    <scope>NUCLEOTIDE SEQUENCE [LARGE SCALE GENOMIC DNA]</scope>
</reference>
<name>A0A1A8YK09_PLAOA</name>
<reference evidence="4 5" key="2">
    <citation type="submission" date="2016-05" db="EMBL/GenBank/DDBJ databases">
        <authorList>
            <person name="Naeem Raeece"/>
        </authorList>
    </citation>
    <scope>NUCLEOTIDE SEQUENCE [LARGE SCALE GENOMIC DNA]</scope>
</reference>
<keyword evidence="1" id="KW-0472">Membrane</keyword>
<evidence type="ECO:0000313" key="3">
    <source>
        <dbReference type="EMBL" id="SBT32218.1"/>
    </source>
</evidence>
<evidence type="ECO:0000313" key="2">
    <source>
        <dbReference type="EMBL" id="SBT31676.1"/>
    </source>
</evidence>
<dbReference type="EMBL" id="FLRD01000023">
    <property type="protein sequence ID" value="SBT31676.1"/>
    <property type="molecule type" value="Genomic_DNA"/>
</dbReference>
<feature type="transmembrane region" description="Helical" evidence="1">
    <location>
        <begin position="12"/>
        <end position="32"/>
    </location>
</feature>
<accession>A0A1A8YK09</accession>
<keyword evidence="1" id="KW-1133">Transmembrane helix</keyword>
<sequence length="83" mass="9752">MERKERRISSIFVTFSSFLCIYYTDNVVFNMFGNVKSTLQTFISKFYHSERFNTHTIVGITLTTLGSFIYTYSSDFSKKKKTT</sequence>
<evidence type="ECO:0000313" key="5">
    <source>
        <dbReference type="Proteomes" id="UP000078555"/>
    </source>
</evidence>